<keyword evidence="3" id="KW-1003">Cell membrane</keyword>
<dbReference type="Pfam" id="PF00528">
    <property type="entry name" value="BPD_transp_1"/>
    <property type="match status" value="1"/>
</dbReference>
<dbReference type="Gene3D" id="1.10.3720.10">
    <property type="entry name" value="MetI-like"/>
    <property type="match status" value="1"/>
</dbReference>
<dbReference type="SUPFAM" id="SSF161098">
    <property type="entry name" value="MetI-like"/>
    <property type="match status" value="1"/>
</dbReference>
<reference evidence="9 10" key="1">
    <citation type="submission" date="2020-08" db="EMBL/GenBank/DDBJ databases">
        <title>Sequencing the genomes of 1000 actinobacteria strains.</title>
        <authorList>
            <person name="Klenk H.-P."/>
        </authorList>
    </citation>
    <scope>NUCLEOTIDE SEQUENCE [LARGE SCALE GENOMIC DNA]</scope>
    <source>
        <strain evidence="9 10">DSM 43851</strain>
    </source>
</reference>
<evidence type="ECO:0000256" key="7">
    <source>
        <dbReference type="RuleBase" id="RU363032"/>
    </source>
</evidence>
<protein>
    <submittedName>
        <fullName evidence="9">Multiple sugar transport system permease protein</fullName>
    </submittedName>
</protein>
<feature type="domain" description="ABC transmembrane type-1" evidence="8">
    <location>
        <begin position="91"/>
        <end position="293"/>
    </location>
</feature>
<feature type="transmembrane region" description="Helical" evidence="7">
    <location>
        <begin position="90"/>
        <end position="116"/>
    </location>
</feature>
<evidence type="ECO:0000256" key="6">
    <source>
        <dbReference type="ARBA" id="ARBA00023136"/>
    </source>
</evidence>
<keyword evidence="9" id="KW-0762">Sugar transport</keyword>
<evidence type="ECO:0000313" key="10">
    <source>
        <dbReference type="Proteomes" id="UP000585638"/>
    </source>
</evidence>
<dbReference type="RefSeq" id="WP_184862422.1">
    <property type="nucleotide sequence ID" value="NZ_BAAAWY010000007.1"/>
</dbReference>
<accession>A0A7W9NGR1</accession>
<evidence type="ECO:0000256" key="5">
    <source>
        <dbReference type="ARBA" id="ARBA00022989"/>
    </source>
</evidence>
<keyword evidence="10" id="KW-1185">Reference proteome</keyword>
<dbReference type="AlphaFoldDB" id="A0A7W9NGR1"/>
<dbReference type="EMBL" id="JACHIR010000001">
    <property type="protein sequence ID" value="MBB5891980.1"/>
    <property type="molecule type" value="Genomic_DNA"/>
</dbReference>
<dbReference type="PROSITE" id="PS50928">
    <property type="entry name" value="ABC_TM1"/>
    <property type="match status" value="1"/>
</dbReference>
<comment type="similarity">
    <text evidence="7">Belongs to the binding-protein-dependent transport system permease family.</text>
</comment>
<comment type="caution">
    <text evidence="9">The sequence shown here is derived from an EMBL/GenBank/DDBJ whole genome shotgun (WGS) entry which is preliminary data.</text>
</comment>
<evidence type="ECO:0000256" key="2">
    <source>
        <dbReference type="ARBA" id="ARBA00022448"/>
    </source>
</evidence>
<organism evidence="9 10">
    <name type="scientific">Kutzneria kofuensis</name>
    <dbReference type="NCBI Taxonomy" id="103725"/>
    <lineage>
        <taxon>Bacteria</taxon>
        <taxon>Bacillati</taxon>
        <taxon>Actinomycetota</taxon>
        <taxon>Actinomycetes</taxon>
        <taxon>Pseudonocardiales</taxon>
        <taxon>Pseudonocardiaceae</taxon>
        <taxon>Kutzneria</taxon>
    </lineage>
</organism>
<comment type="subcellular location">
    <subcellularLocation>
        <location evidence="1 7">Cell membrane</location>
        <topology evidence="1 7">Multi-pass membrane protein</topology>
    </subcellularLocation>
</comment>
<keyword evidence="2 7" id="KW-0813">Transport</keyword>
<name>A0A7W9NGR1_9PSEU</name>
<feature type="transmembrane region" description="Helical" evidence="7">
    <location>
        <begin position="167"/>
        <end position="189"/>
    </location>
</feature>
<evidence type="ECO:0000256" key="4">
    <source>
        <dbReference type="ARBA" id="ARBA00022692"/>
    </source>
</evidence>
<dbReference type="InterPro" id="IPR035906">
    <property type="entry name" value="MetI-like_sf"/>
</dbReference>
<evidence type="ECO:0000256" key="3">
    <source>
        <dbReference type="ARBA" id="ARBA00022475"/>
    </source>
</evidence>
<feature type="transmembrane region" description="Helical" evidence="7">
    <location>
        <begin position="274"/>
        <end position="293"/>
    </location>
</feature>
<dbReference type="Proteomes" id="UP000585638">
    <property type="component" value="Unassembled WGS sequence"/>
</dbReference>
<sequence>MTAVAEVPAAAESSRPVAVRRRKRVRPARVVLHVFLTVTALVWLVPLVWAVYTSLRTFADTSQHGYFSLATALTFENYENAWEQAGLPHYFLNSVIITVPAVLLTLLFSASVAFFVSRFNFKVNLFLLMLFTAGNLLPPQVIITPLFRMYLLIPLPDWLSNGSGLMYNSFFGVIMIHVAFQSGFCTFVLSNYMKTIPHELTEAALVDGASVFRQFWQIILPLCRPAFAALATLLTIWIYNDFFWGLVLFQTGADRPITSAISSLQGQYFSNQNLIAAGALLTAIPTLAIYLALQRQFVSGLTLGANKG</sequence>
<dbReference type="InterPro" id="IPR000515">
    <property type="entry name" value="MetI-like"/>
</dbReference>
<evidence type="ECO:0000313" key="9">
    <source>
        <dbReference type="EMBL" id="MBB5891980.1"/>
    </source>
</evidence>
<keyword evidence="4 7" id="KW-0812">Transmembrane</keyword>
<dbReference type="PANTHER" id="PTHR43744">
    <property type="entry name" value="ABC TRANSPORTER PERMEASE PROTEIN MG189-RELATED-RELATED"/>
    <property type="match status" value="1"/>
</dbReference>
<dbReference type="GO" id="GO:0005886">
    <property type="term" value="C:plasma membrane"/>
    <property type="evidence" value="ECO:0007669"/>
    <property type="project" value="UniProtKB-SubCell"/>
</dbReference>
<dbReference type="CDD" id="cd06261">
    <property type="entry name" value="TM_PBP2"/>
    <property type="match status" value="1"/>
</dbReference>
<dbReference type="GO" id="GO:0055085">
    <property type="term" value="P:transmembrane transport"/>
    <property type="evidence" value="ECO:0007669"/>
    <property type="project" value="InterPro"/>
</dbReference>
<feature type="transmembrane region" description="Helical" evidence="7">
    <location>
        <begin position="123"/>
        <end position="147"/>
    </location>
</feature>
<keyword evidence="5 7" id="KW-1133">Transmembrane helix</keyword>
<gene>
    <name evidence="9" type="ORF">BJ998_003176</name>
</gene>
<feature type="transmembrane region" description="Helical" evidence="7">
    <location>
        <begin position="218"/>
        <end position="239"/>
    </location>
</feature>
<proteinExistence type="inferred from homology"/>
<evidence type="ECO:0000259" key="8">
    <source>
        <dbReference type="PROSITE" id="PS50928"/>
    </source>
</evidence>
<keyword evidence="6 7" id="KW-0472">Membrane</keyword>
<feature type="transmembrane region" description="Helical" evidence="7">
    <location>
        <begin position="30"/>
        <end position="52"/>
    </location>
</feature>
<evidence type="ECO:0000256" key="1">
    <source>
        <dbReference type="ARBA" id="ARBA00004651"/>
    </source>
</evidence>